<dbReference type="PANTHER" id="PTHR30244:SF36">
    <property type="entry name" value="3-OXO-GLUCOSE-6-PHOSPHATE:GLUTAMATE AMINOTRANSFERASE"/>
    <property type="match status" value="1"/>
</dbReference>
<dbReference type="SUPFAM" id="SSF53383">
    <property type="entry name" value="PLP-dependent transferases"/>
    <property type="match status" value="1"/>
</dbReference>
<name>A0A1Z4KR48_ANAVA</name>
<reference evidence="6 7" key="1">
    <citation type="submission" date="2017-06" db="EMBL/GenBank/DDBJ databases">
        <title>Genome sequencing of cyanobaciteial culture collection at National Institute for Environmental Studies (NIES).</title>
        <authorList>
            <person name="Hirose Y."/>
            <person name="Shimura Y."/>
            <person name="Fujisawa T."/>
            <person name="Nakamura Y."/>
            <person name="Kawachi M."/>
        </authorList>
    </citation>
    <scope>NUCLEOTIDE SEQUENCE [LARGE SCALE GENOMIC DNA]</scope>
    <source>
        <strain evidence="6 7">NIES-23</strain>
    </source>
</reference>
<dbReference type="PIRSF" id="PIRSF000390">
    <property type="entry name" value="PLP_StrS"/>
    <property type="match status" value="1"/>
</dbReference>
<dbReference type="AlphaFoldDB" id="A0A1Z4KR48"/>
<dbReference type="Gene3D" id="3.40.640.10">
    <property type="entry name" value="Type I PLP-dependent aspartate aminotransferase-like (Major domain)"/>
    <property type="match status" value="1"/>
</dbReference>
<dbReference type="EMBL" id="AP018216">
    <property type="protein sequence ID" value="BAY71470.1"/>
    <property type="molecule type" value="Genomic_DNA"/>
</dbReference>
<dbReference type="GO" id="GO:0008483">
    <property type="term" value="F:transaminase activity"/>
    <property type="evidence" value="ECO:0007669"/>
    <property type="project" value="TreeGrafter"/>
</dbReference>
<evidence type="ECO:0000256" key="2">
    <source>
        <dbReference type="ARBA" id="ARBA00037999"/>
    </source>
</evidence>
<comment type="similarity">
    <text evidence="2 5">Belongs to the DegT/DnrJ/EryC1 family.</text>
</comment>
<evidence type="ECO:0000256" key="3">
    <source>
        <dbReference type="PIRSR" id="PIRSR000390-1"/>
    </source>
</evidence>
<dbReference type="GO" id="GO:0000271">
    <property type="term" value="P:polysaccharide biosynthetic process"/>
    <property type="evidence" value="ECO:0007669"/>
    <property type="project" value="TreeGrafter"/>
</dbReference>
<dbReference type="Gene3D" id="3.90.1150.10">
    <property type="entry name" value="Aspartate Aminotransferase, domain 1"/>
    <property type="match status" value="1"/>
</dbReference>
<evidence type="ECO:0000313" key="6">
    <source>
        <dbReference type="EMBL" id="BAY71470.1"/>
    </source>
</evidence>
<dbReference type="PANTHER" id="PTHR30244">
    <property type="entry name" value="TRANSAMINASE"/>
    <property type="match status" value="1"/>
</dbReference>
<accession>A0A1Z4KR48</accession>
<dbReference type="Proteomes" id="UP000217507">
    <property type="component" value="Chromosome"/>
</dbReference>
<gene>
    <name evidence="6" type="ORF">NIES23_42880</name>
</gene>
<evidence type="ECO:0000313" key="7">
    <source>
        <dbReference type="Proteomes" id="UP000217507"/>
    </source>
</evidence>
<organism evidence="6 7">
    <name type="scientific">Trichormus variabilis NIES-23</name>
    <dbReference type="NCBI Taxonomy" id="1973479"/>
    <lineage>
        <taxon>Bacteria</taxon>
        <taxon>Bacillati</taxon>
        <taxon>Cyanobacteriota</taxon>
        <taxon>Cyanophyceae</taxon>
        <taxon>Nostocales</taxon>
        <taxon>Nostocaceae</taxon>
        <taxon>Trichormus</taxon>
    </lineage>
</organism>
<feature type="modified residue" description="N6-(pyridoxal phosphate)lysine" evidence="4">
    <location>
        <position position="191"/>
    </location>
</feature>
<protein>
    <submittedName>
        <fullName evidence="6">DegT/DnrJ/EryC1/StrS family protein</fullName>
    </submittedName>
</protein>
<dbReference type="InterPro" id="IPR015421">
    <property type="entry name" value="PyrdxlP-dep_Trfase_major"/>
</dbReference>
<evidence type="ECO:0000256" key="4">
    <source>
        <dbReference type="PIRSR" id="PIRSR000390-2"/>
    </source>
</evidence>
<feature type="active site" description="Proton acceptor" evidence="3">
    <location>
        <position position="191"/>
    </location>
</feature>
<dbReference type="InterPro" id="IPR015424">
    <property type="entry name" value="PyrdxlP-dep_Trfase"/>
</dbReference>
<dbReference type="Pfam" id="PF01041">
    <property type="entry name" value="DegT_DnrJ_EryC1"/>
    <property type="match status" value="1"/>
</dbReference>
<dbReference type="CDD" id="cd00616">
    <property type="entry name" value="AHBA_syn"/>
    <property type="match status" value="1"/>
</dbReference>
<keyword evidence="1 4" id="KW-0663">Pyridoxal phosphate</keyword>
<sequence length="395" mass="42090">MSKMTIKIPFVDLQLQHQPIENQIQQAIQKVLQQGDFILGKAVSEFESAFAATSGVGYGVGVASGTDAIALGLKACNIGPGDEVILPANTFVATLIGVLQVGAKPILVDCDPLTALIDLEAAAKAVTTNTKAIIPVHLYGQMVSPQQLIDFAQTHKVLIFEDAAQAHLAHREGYKAGSVGTAAAFSFYPSKNLGALGDGGILLTSDADIASKVASIRNYGSSQKYVHVELGTNSRLDTLQAAVLLEKLPHLPQWNSDRLTIAQTYDLELAPLASAGIIPMQNQSGTGHVYHLYVIKIDDSCPVERQHIQEQLTAVGIQTGIHYPIPCHLQPAFTDLGYKPGDFPQSEKLAKQILSLPMYPGLNQSQIREVVAAIAKAVGDFPAKPASTTQESKVA</sequence>
<dbReference type="InterPro" id="IPR015422">
    <property type="entry name" value="PyrdxlP-dep_Trfase_small"/>
</dbReference>
<proteinExistence type="inferred from homology"/>
<evidence type="ECO:0000256" key="1">
    <source>
        <dbReference type="ARBA" id="ARBA00022898"/>
    </source>
</evidence>
<dbReference type="GO" id="GO:0030170">
    <property type="term" value="F:pyridoxal phosphate binding"/>
    <property type="evidence" value="ECO:0007669"/>
    <property type="project" value="TreeGrafter"/>
</dbReference>
<dbReference type="InterPro" id="IPR000653">
    <property type="entry name" value="DegT/StrS_aminotransferase"/>
</dbReference>
<evidence type="ECO:0000256" key="5">
    <source>
        <dbReference type="RuleBase" id="RU004508"/>
    </source>
</evidence>